<keyword evidence="2" id="KW-1185">Reference proteome</keyword>
<accession>A0A0R3UAU2</accession>
<reference evidence="3" key="1">
    <citation type="submission" date="2017-02" db="UniProtKB">
        <authorList>
            <consortium name="WormBaseParasite"/>
        </authorList>
    </citation>
    <scope>IDENTIFICATION</scope>
</reference>
<reference evidence="1 2" key="2">
    <citation type="submission" date="2018-10" db="EMBL/GenBank/DDBJ databases">
        <authorList>
            <consortium name="Pathogen Informatics"/>
        </authorList>
    </citation>
    <scope>NUCLEOTIDE SEQUENCE [LARGE SCALE GENOMIC DNA]</scope>
</reference>
<protein>
    <submittedName>
        <fullName evidence="3">Secreted protein</fullName>
    </submittedName>
</protein>
<organism evidence="3">
    <name type="scientific">Mesocestoides corti</name>
    <name type="common">Flatworm</name>
    <dbReference type="NCBI Taxonomy" id="53468"/>
    <lineage>
        <taxon>Eukaryota</taxon>
        <taxon>Metazoa</taxon>
        <taxon>Spiralia</taxon>
        <taxon>Lophotrochozoa</taxon>
        <taxon>Platyhelminthes</taxon>
        <taxon>Cestoda</taxon>
        <taxon>Eucestoda</taxon>
        <taxon>Cyclophyllidea</taxon>
        <taxon>Mesocestoididae</taxon>
        <taxon>Mesocestoides</taxon>
    </lineage>
</organism>
<dbReference type="WBParaSite" id="MCOS_0000404001-mRNA-1">
    <property type="protein sequence ID" value="MCOS_0000404001-mRNA-1"/>
    <property type="gene ID" value="MCOS_0000404001"/>
</dbReference>
<evidence type="ECO:0000313" key="1">
    <source>
        <dbReference type="EMBL" id="VDD78038.1"/>
    </source>
</evidence>
<evidence type="ECO:0000313" key="3">
    <source>
        <dbReference type="WBParaSite" id="MCOS_0000404001-mRNA-1"/>
    </source>
</evidence>
<dbReference type="Proteomes" id="UP000267029">
    <property type="component" value="Unassembled WGS sequence"/>
</dbReference>
<gene>
    <name evidence="1" type="ORF">MCOS_LOCUS4041</name>
</gene>
<dbReference type="EMBL" id="UXSR01001208">
    <property type="protein sequence ID" value="VDD78038.1"/>
    <property type="molecule type" value="Genomic_DNA"/>
</dbReference>
<name>A0A0R3UAU2_MESCO</name>
<dbReference type="AlphaFoldDB" id="A0A0R3UAU2"/>
<sequence length="80" mass="8419">MAFLVFHSAVRSLQWPEKPAARVAAVTPVTASVVKAAKPNRAARVSLASVPAPIVRVDAARIAAPINVDTLDFTDPICIT</sequence>
<evidence type="ECO:0000313" key="2">
    <source>
        <dbReference type="Proteomes" id="UP000267029"/>
    </source>
</evidence>
<proteinExistence type="predicted"/>